<dbReference type="AlphaFoldDB" id="A0AAV8ZUS5"/>
<reference evidence="1" key="1">
    <citation type="journal article" date="2023" name="Insect Mol. Biol.">
        <title>Genome sequencing provides insights into the evolution of gene families encoding plant cell wall-degrading enzymes in longhorned beetles.</title>
        <authorList>
            <person name="Shin N.R."/>
            <person name="Okamura Y."/>
            <person name="Kirsch R."/>
            <person name="Pauchet Y."/>
        </authorList>
    </citation>
    <scope>NUCLEOTIDE SEQUENCE</scope>
    <source>
        <strain evidence="1">RBIC_L_NR</strain>
    </source>
</reference>
<protein>
    <submittedName>
        <fullName evidence="1">Uncharacterized protein</fullName>
    </submittedName>
</protein>
<evidence type="ECO:0000313" key="2">
    <source>
        <dbReference type="Proteomes" id="UP001162156"/>
    </source>
</evidence>
<sequence length="131" mass="15366">MSLDMGDNMNSKIKDAFLSNAQETVALSTENQFMDSNLNVKKQIEMDIDDAFRKPDLTRKDSNRELEEIECQIKKIKSDTKHSADEMEKFCKEEITKDYKEKDEDSAVPRKKRRWIIMSRREETIINSLAV</sequence>
<organism evidence="1 2">
    <name type="scientific">Rhamnusium bicolor</name>
    <dbReference type="NCBI Taxonomy" id="1586634"/>
    <lineage>
        <taxon>Eukaryota</taxon>
        <taxon>Metazoa</taxon>
        <taxon>Ecdysozoa</taxon>
        <taxon>Arthropoda</taxon>
        <taxon>Hexapoda</taxon>
        <taxon>Insecta</taxon>
        <taxon>Pterygota</taxon>
        <taxon>Neoptera</taxon>
        <taxon>Endopterygota</taxon>
        <taxon>Coleoptera</taxon>
        <taxon>Polyphaga</taxon>
        <taxon>Cucujiformia</taxon>
        <taxon>Chrysomeloidea</taxon>
        <taxon>Cerambycidae</taxon>
        <taxon>Lepturinae</taxon>
        <taxon>Rhagiini</taxon>
        <taxon>Rhamnusium</taxon>
    </lineage>
</organism>
<comment type="caution">
    <text evidence="1">The sequence shown here is derived from an EMBL/GenBank/DDBJ whole genome shotgun (WGS) entry which is preliminary data.</text>
</comment>
<accession>A0AAV8ZUS5</accession>
<keyword evidence="2" id="KW-1185">Reference proteome</keyword>
<dbReference type="Proteomes" id="UP001162156">
    <property type="component" value="Unassembled WGS sequence"/>
</dbReference>
<name>A0AAV8ZUS5_9CUCU</name>
<dbReference type="EMBL" id="JANEYF010000035">
    <property type="protein sequence ID" value="KAJ8972577.1"/>
    <property type="molecule type" value="Genomic_DNA"/>
</dbReference>
<evidence type="ECO:0000313" key="1">
    <source>
        <dbReference type="EMBL" id="KAJ8972577.1"/>
    </source>
</evidence>
<proteinExistence type="predicted"/>
<gene>
    <name evidence="1" type="ORF">NQ314_000105</name>
</gene>